<evidence type="ECO:0000313" key="3">
    <source>
        <dbReference type="Proteomes" id="UP000292927"/>
    </source>
</evidence>
<dbReference type="Proteomes" id="UP000292927">
    <property type="component" value="Unassembled WGS sequence"/>
</dbReference>
<dbReference type="SUPFAM" id="SSF140500">
    <property type="entry name" value="BAS1536-like"/>
    <property type="match status" value="1"/>
</dbReference>
<keyword evidence="3" id="KW-1185">Reference proteome</keyword>
<accession>A0A4Q7PJ87</accession>
<dbReference type="GO" id="GO:0046983">
    <property type="term" value="F:protein dimerization activity"/>
    <property type="evidence" value="ECO:0007669"/>
    <property type="project" value="InterPro"/>
</dbReference>
<name>A0A4Q7PJ87_9FIRM</name>
<comment type="caution">
    <text evidence="2">The sequence shown here is derived from an EMBL/GenBank/DDBJ whole genome shotgun (WGS) entry which is preliminary data.</text>
</comment>
<reference evidence="2 3" key="1">
    <citation type="submission" date="2019-02" db="EMBL/GenBank/DDBJ databases">
        <title>Genomic Encyclopedia of Type Strains, Phase IV (KMG-IV): sequencing the most valuable type-strain genomes for metagenomic binning, comparative biology and taxonomic classification.</title>
        <authorList>
            <person name="Goeker M."/>
        </authorList>
    </citation>
    <scope>NUCLEOTIDE SEQUENCE [LARGE SCALE GENOMIC DNA]</scope>
    <source>
        <strain evidence="2 3">DSM 29486</strain>
    </source>
</reference>
<evidence type="ECO:0000256" key="1">
    <source>
        <dbReference type="SAM" id="Coils"/>
    </source>
</evidence>
<feature type="coiled-coil region" evidence="1">
    <location>
        <begin position="22"/>
        <end position="49"/>
    </location>
</feature>
<dbReference type="InterPro" id="IPR037208">
    <property type="entry name" value="Spo0E-like_sf"/>
</dbReference>
<dbReference type="AlphaFoldDB" id="A0A4Q7PJ87"/>
<protein>
    <submittedName>
        <fullName evidence="2">Spo0E like sporulation regulatory protein</fullName>
    </submittedName>
</protein>
<dbReference type="GO" id="GO:0043937">
    <property type="term" value="P:regulation of sporulation"/>
    <property type="evidence" value="ECO:0007669"/>
    <property type="project" value="InterPro"/>
</dbReference>
<organism evidence="2 3">
    <name type="scientific">Cuneatibacter caecimuris</name>
    <dbReference type="NCBI Taxonomy" id="1796618"/>
    <lineage>
        <taxon>Bacteria</taxon>
        <taxon>Bacillati</taxon>
        <taxon>Bacillota</taxon>
        <taxon>Clostridia</taxon>
        <taxon>Lachnospirales</taxon>
        <taxon>Lachnospiraceae</taxon>
        <taxon>Cuneatibacter</taxon>
    </lineage>
</organism>
<dbReference type="Gene3D" id="4.10.280.10">
    <property type="entry name" value="Helix-loop-helix DNA-binding domain"/>
    <property type="match status" value="1"/>
</dbReference>
<dbReference type="InterPro" id="IPR036638">
    <property type="entry name" value="HLH_DNA-bd_sf"/>
</dbReference>
<dbReference type="Pfam" id="PF09388">
    <property type="entry name" value="SpoOE-like"/>
    <property type="match status" value="1"/>
</dbReference>
<sequence>MNRKKEQMTNPKKVPSKCKGVFMETKDKKKELEKKFEEERRKLNELLENGLEMTDQEVLEQGRRMDELLNKMMD</sequence>
<dbReference type="EMBL" id="SGXF01000003">
    <property type="protein sequence ID" value="RZT00677.1"/>
    <property type="molecule type" value="Genomic_DNA"/>
</dbReference>
<dbReference type="InterPro" id="IPR018540">
    <property type="entry name" value="Spo0E-like"/>
</dbReference>
<gene>
    <name evidence="2" type="ORF">EV209_2001</name>
</gene>
<keyword evidence="1" id="KW-0175">Coiled coil</keyword>
<evidence type="ECO:0000313" key="2">
    <source>
        <dbReference type="EMBL" id="RZT00677.1"/>
    </source>
</evidence>
<proteinExistence type="predicted"/>